<protein>
    <recommendedName>
        <fullName evidence="10">Methylenetetrahydrofolate--tRNA-(uracil-5-)-methyltransferase TrmFO</fullName>
        <ecNumber evidence="10">2.1.1.74</ecNumber>
    </recommendedName>
    <alternativeName>
        <fullName evidence="10">Folate-dependent tRNA (uracil-5-)-methyltransferase</fullName>
    </alternativeName>
    <alternativeName>
        <fullName evidence="10">Folate-dependent tRNA(M-5-U54)-methyltransferase</fullName>
    </alternativeName>
</protein>
<evidence type="ECO:0000256" key="2">
    <source>
        <dbReference type="ARBA" id="ARBA00022490"/>
    </source>
</evidence>
<keyword evidence="9 10" id="KW-0520">NAD</keyword>
<dbReference type="Pfam" id="PF01134">
    <property type="entry name" value="GIDA"/>
    <property type="match status" value="1"/>
</dbReference>
<comment type="similarity">
    <text evidence="10">Belongs to the MnmG family. TrmFO subfamily.</text>
</comment>
<dbReference type="PANTHER" id="PTHR11806:SF2">
    <property type="entry name" value="METHYLENETETRAHYDROFOLATE--TRNA-(URACIL-5-)-METHYLTRANSFERASE TRMFO"/>
    <property type="match status" value="1"/>
</dbReference>
<dbReference type="EC" id="2.1.1.74" evidence="10"/>
<evidence type="ECO:0000256" key="10">
    <source>
        <dbReference type="HAMAP-Rule" id="MF_01037"/>
    </source>
</evidence>
<dbReference type="InterPro" id="IPR036188">
    <property type="entry name" value="FAD/NAD-bd_sf"/>
</dbReference>
<dbReference type="InterPro" id="IPR040131">
    <property type="entry name" value="MnmG_N"/>
</dbReference>
<reference evidence="12 13" key="1">
    <citation type="journal article" date="2018" name="Nat. Biotechnol.">
        <title>A standardized bacterial taxonomy based on genome phylogeny substantially revises the tree of life.</title>
        <authorList>
            <person name="Parks D.H."/>
            <person name="Chuvochina M."/>
            <person name="Waite D.W."/>
            <person name="Rinke C."/>
            <person name="Skarshewski A."/>
            <person name="Chaumeil P.A."/>
            <person name="Hugenholtz P."/>
        </authorList>
    </citation>
    <scope>NUCLEOTIDE SEQUENCE [LARGE SCALE GENOMIC DNA]</scope>
    <source>
        <strain evidence="12">UBA10948</strain>
    </source>
</reference>
<dbReference type="GO" id="GO:0005829">
    <property type="term" value="C:cytosol"/>
    <property type="evidence" value="ECO:0007669"/>
    <property type="project" value="TreeGrafter"/>
</dbReference>
<dbReference type="Gene3D" id="3.50.50.60">
    <property type="entry name" value="FAD/NAD(P)-binding domain"/>
    <property type="match status" value="2"/>
</dbReference>
<comment type="subcellular location">
    <subcellularLocation>
        <location evidence="10">Cytoplasm</location>
    </subcellularLocation>
</comment>
<dbReference type="HAMAP" id="MF_01037">
    <property type="entry name" value="TrmFO"/>
    <property type="match status" value="1"/>
</dbReference>
<dbReference type="InterPro" id="IPR002218">
    <property type="entry name" value="MnmG-rel"/>
</dbReference>
<evidence type="ECO:0000256" key="9">
    <source>
        <dbReference type="ARBA" id="ARBA00023027"/>
    </source>
</evidence>
<organism evidence="12 13">
    <name type="scientific">Syntrophomonas wolfei</name>
    <dbReference type="NCBI Taxonomy" id="863"/>
    <lineage>
        <taxon>Bacteria</taxon>
        <taxon>Bacillati</taxon>
        <taxon>Bacillota</taxon>
        <taxon>Clostridia</taxon>
        <taxon>Eubacteriales</taxon>
        <taxon>Syntrophomonadaceae</taxon>
        <taxon>Syntrophomonas</taxon>
    </lineage>
</organism>
<evidence type="ECO:0000256" key="8">
    <source>
        <dbReference type="ARBA" id="ARBA00022857"/>
    </source>
</evidence>
<evidence type="ECO:0000256" key="4">
    <source>
        <dbReference type="ARBA" id="ARBA00022630"/>
    </source>
</evidence>
<dbReference type="GO" id="GO:0050660">
    <property type="term" value="F:flavin adenine dinucleotide binding"/>
    <property type="evidence" value="ECO:0007669"/>
    <property type="project" value="UniProtKB-UniRule"/>
</dbReference>
<evidence type="ECO:0000313" key="13">
    <source>
        <dbReference type="Proteomes" id="UP000263273"/>
    </source>
</evidence>
<name>A0A354YVU7_9FIRM</name>
<proteinExistence type="inferred from homology"/>
<dbReference type="InterPro" id="IPR004417">
    <property type="entry name" value="TrmFO"/>
</dbReference>
<dbReference type="PANTHER" id="PTHR11806">
    <property type="entry name" value="GLUCOSE INHIBITED DIVISION PROTEIN A"/>
    <property type="match status" value="1"/>
</dbReference>
<dbReference type="GO" id="GO:0047151">
    <property type="term" value="F:tRNA (uracil(54)-C5)-methyltransferase activity, 5,10-methylenetetrahydrofolate-dependent"/>
    <property type="evidence" value="ECO:0007669"/>
    <property type="project" value="UniProtKB-UniRule"/>
</dbReference>
<comment type="caution">
    <text evidence="12">The sequence shown here is derived from an EMBL/GenBank/DDBJ whole genome shotgun (WGS) entry which is preliminary data.</text>
</comment>
<dbReference type="STRING" id="378794.GCA_001570625_01345"/>
<dbReference type="GO" id="GO:0030488">
    <property type="term" value="P:tRNA methylation"/>
    <property type="evidence" value="ECO:0007669"/>
    <property type="project" value="TreeGrafter"/>
</dbReference>
<dbReference type="EMBL" id="DNZF01000137">
    <property type="protein sequence ID" value="HBK53493.1"/>
    <property type="molecule type" value="Genomic_DNA"/>
</dbReference>
<dbReference type="GO" id="GO:0002098">
    <property type="term" value="P:tRNA wobble uridine modification"/>
    <property type="evidence" value="ECO:0007669"/>
    <property type="project" value="TreeGrafter"/>
</dbReference>
<evidence type="ECO:0000259" key="11">
    <source>
        <dbReference type="Pfam" id="PF01134"/>
    </source>
</evidence>
<keyword evidence="4 10" id="KW-0285">Flavoprotein</keyword>
<dbReference type="Proteomes" id="UP000263273">
    <property type="component" value="Unassembled WGS sequence"/>
</dbReference>
<feature type="binding site" evidence="10">
    <location>
        <begin position="8"/>
        <end position="13"/>
    </location>
    <ligand>
        <name>FAD</name>
        <dbReference type="ChEBI" id="CHEBI:57692"/>
    </ligand>
</feature>
<gene>
    <name evidence="12" type="primary">gid</name>
    <name evidence="10" type="synonym">trmFO</name>
    <name evidence="12" type="ORF">DDZ44_06130</name>
</gene>
<dbReference type="NCBIfam" id="TIGR00137">
    <property type="entry name" value="gid_trmFO"/>
    <property type="match status" value="1"/>
</dbReference>
<dbReference type="AlphaFoldDB" id="A0A354YVU7"/>
<evidence type="ECO:0000256" key="7">
    <source>
        <dbReference type="ARBA" id="ARBA00022827"/>
    </source>
</evidence>
<feature type="domain" description="MnmG N-terminal" evidence="11">
    <location>
        <begin position="3"/>
        <end position="366"/>
    </location>
</feature>
<keyword evidence="5 10" id="KW-0808">Transferase</keyword>
<evidence type="ECO:0000256" key="6">
    <source>
        <dbReference type="ARBA" id="ARBA00022694"/>
    </source>
</evidence>
<evidence type="ECO:0000256" key="5">
    <source>
        <dbReference type="ARBA" id="ARBA00022679"/>
    </source>
</evidence>
<keyword evidence="7 10" id="KW-0274">FAD</keyword>
<keyword evidence="8 10" id="KW-0521">NADP</keyword>
<accession>A0A354YVU7</accession>
<evidence type="ECO:0000256" key="3">
    <source>
        <dbReference type="ARBA" id="ARBA00022603"/>
    </source>
</evidence>
<evidence type="ECO:0000313" key="12">
    <source>
        <dbReference type="EMBL" id="HBK53493.1"/>
    </source>
</evidence>
<comment type="function">
    <text evidence="10">Catalyzes the folate-dependent formation of 5-methyl-uridine at position 54 (M-5-U54) in all tRNAs.</text>
</comment>
<dbReference type="InterPro" id="IPR020595">
    <property type="entry name" value="MnmG-rel_CS"/>
</dbReference>
<comment type="catalytic activity">
    <reaction evidence="10">
        <text>uridine(54) in tRNA + (6R)-5,10-methylene-5,6,7,8-tetrahydrofolate + NADH + H(+) = 5-methyluridine(54) in tRNA + (6S)-5,6,7,8-tetrahydrofolate + NAD(+)</text>
        <dbReference type="Rhea" id="RHEA:16873"/>
        <dbReference type="Rhea" id="RHEA-COMP:10167"/>
        <dbReference type="Rhea" id="RHEA-COMP:10193"/>
        <dbReference type="ChEBI" id="CHEBI:15378"/>
        <dbReference type="ChEBI" id="CHEBI:15636"/>
        <dbReference type="ChEBI" id="CHEBI:57453"/>
        <dbReference type="ChEBI" id="CHEBI:57540"/>
        <dbReference type="ChEBI" id="CHEBI:57945"/>
        <dbReference type="ChEBI" id="CHEBI:65315"/>
        <dbReference type="ChEBI" id="CHEBI:74447"/>
        <dbReference type="EC" id="2.1.1.74"/>
    </reaction>
</comment>
<evidence type="ECO:0000256" key="1">
    <source>
        <dbReference type="ARBA" id="ARBA00001974"/>
    </source>
</evidence>
<comment type="catalytic activity">
    <reaction evidence="10">
        <text>uridine(54) in tRNA + (6R)-5,10-methylene-5,6,7,8-tetrahydrofolate + NADPH + H(+) = 5-methyluridine(54) in tRNA + (6S)-5,6,7,8-tetrahydrofolate + NADP(+)</text>
        <dbReference type="Rhea" id="RHEA:62372"/>
        <dbReference type="Rhea" id="RHEA-COMP:10167"/>
        <dbReference type="Rhea" id="RHEA-COMP:10193"/>
        <dbReference type="ChEBI" id="CHEBI:15378"/>
        <dbReference type="ChEBI" id="CHEBI:15636"/>
        <dbReference type="ChEBI" id="CHEBI:57453"/>
        <dbReference type="ChEBI" id="CHEBI:57783"/>
        <dbReference type="ChEBI" id="CHEBI:58349"/>
        <dbReference type="ChEBI" id="CHEBI:65315"/>
        <dbReference type="ChEBI" id="CHEBI:74447"/>
        <dbReference type="EC" id="2.1.1.74"/>
    </reaction>
</comment>
<comment type="cofactor">
    <cofactor evidence="1 10">
        <name>FAD</name>
        <dbReference type="ChEBI" id="CHEBI:57692"/>
    </cofactor>
</comment>
<dbReference type="PROSITE" id="PS01281">
    <property type="entry name" value="GIDA_2"/>
    <property type="match status" value="1"/>
</dbReference>
<sequence>MSQVNVIGGGLAGCEAAYYLAQKGIRVRLWEMRPQKATAVHRTADLGELVCSNSLKSDQPNTAQGLLKREMRILASLLLSCAEKARVPAGSALAVDRELFAGLVSQAILACPSIELCREEVNRVPTGELSIVASGPLTSEALAADLRRITGEENLFFYDAVAPSISAESLDMNKIFRASRYGKGSADYLNCPLDREEYESFYENLINADIMAGHSIDKSLFFNACMPVEVLARRGKDALRYGPMRPVGLEIPGSSKRAYAVLQLRQEDKAGTIYGMVGFQTRMRWGEQERIIRLIPGLEQAEFVRYGVMHRNTYINSPKLLWPSLQCKKRPEIFFAGQITGVEGYMESAATGIIAGINAARRLQGKALLTPHKATIIGALLDFISSSSCQDFQPMNANFGLLPPMEPPIKDKVQRYLAYVERALNKMGEFSESLLN</sequence>
<keyword evidence="3 10" id="KW-0489">Methyltransferase</keyword>
<keyword evidence="6 10" id="KW-0819">tRNA processing</keyword>
<dbReference type="SUPFAM" id="SSF51905">
    <property type="entry name" value="FAD/NAD(P)-binding domain"/>
    <property type="match status" value="1"/>
</dbReference>
<dbReference type="NCBIfam" id="NF003739">
    <property type="entry name" value="PRK05335.1"/>
    <property type="match status" value="1"/>
</dbReference>
<keyword evidence="2 10" id="KW-0963">Cytoplasm</keyword>